<keyword evidence="8" id="KW-0804">Transcription</keyword>
<evidence type="ECO:0000256" key="5">
    <source>
        <dbReference type="ARBA" id="ARBA00022833"/>
    </source>
</evidence>
<keyword evidence="3" id="KW-0479">Metal-binding</keyword>
<feature type="domain" description="Rrn7/TAF1B N-terminal cyclin" evidence="10">
    <location>
        <begin position="85"/>
        <end position="205"/>
    </location>
</feature>
<evidence type="ECO:0000256" key="8">
    <source>
        <dbReference type="ARBA" id="ARBA00023163"/>
    </source>
</evidence>
<evidence type="ECO:0000256" key="9">
    <source>
        <dbReference type="ARBA" id="ARBA00023242"/>
    </source>
</evidence>
<evidence type="ECO:0000256" key="3">
    <source>
        <dbReference type="ARBA" id="ARBA00022723"/>
    </source>
</evidence>
<dbReference type="GO" id="GO:0070860">
    <property type="term" value="C:RNA polymerase I core factor complex"/>
    <property type="evidence" value="ECO:0007669"/>
    <property type="project" value="InterPro"/>
</dbReference>
<dbReference type="InterPro" id="IPR033599">
    <property type="entry name" value="TAF1B/Rrn7"/>
</dbReference>
<evidence type="ECO:0000259" key="10">
    <source>
        <dbReference type="Pfam" id="PF20644"/>
    </source>
</evidence>
<keyword evidence="7" id="KW-0238">DNA-binding</keyword>
<gene>
    <name evidence="11" type="ORF">WJX73_007046</name>
</gene>
<keyword evidence="12" id="KW-1185">Reference proteome</keyword>
<dbReference type="GO" id="GO:0042790">
    <property type="term" value="P:nucleolar large rRNA transcription by RNA polymerase I"/>
    <property type="evidence" value="ECO:0007669"/>
    <property type="project" value="TreeGrafter"/>
</dbReference>
<dbReference type="PANTHER" id="PTHR31576:SF2">
    <property type="entry name" value="TATA BOX-BINDING PROTEIN-ASSOCIATED FACTOR RNA POLYMERASE I SUBUNIT B"/>
    <property type="match status" value="1"/>
</dbReference>
<dbReference type="InterPro" id="IPR048540">
    <property type="entry name" value="Rrn7_cyclin_N"/>
</dbReference>
<comment type="similarity">
    <text evidence="2">Belongs to the RRN7/TAF1B family.</text>
</comment>
<reference evidence="11 12" key="1">
    <citation type="journal article" date="2024" name="Nat. Commun.">
        <title>Phylogenomics reveals the evolutionary origins of lichenization in chlorophyte algae.</title>
        <authorList>
            <person name="Puginier C."/>
            <person name="Libourel C."/>
            <person name="Otte J."/>
            <person name="Skaloud P."/>
            <person name="Haon M."/>
            <person name="Grisel S."/>
            <person name="Petersen M."/>
            <person name="Berrin J.G."/>
            <person name="Delaux P.M."/>
            <person name="Dal Grande F."/>
            <person name="Keller J."/>
        </authorList>
    </citation>
    <scope>NUCLEOTIDE SEQUENCE [LARGE SCALE GENOMIC DNA]</scope>
    <source>
        <strain evidence="11 12">SAG 2036</strain>
    </source>
</reference>
<evidence type="ECO:0000256" key="6">
    <source>
        <dbReference type="ARBA" id="ARBA00023015"/>
    </source>
</evidence>
<evidence type="ECO:0000256" key="7">
    <source>
        <dbReference type="ARBA" id="ARBA00023125"/>
    </source>
</evidence>
<dbReference type="Pfam" id="PF20644">
    <property type="entry name" value="Rrn7_cyclin_N"/>
    <property type="match status" value="1"/>
</dbReference>
<dbReference type="AlphaFoldDB" id="A0AAW1NXL3"/>
<keyword evidence="5" id="KW-0862">Zinc</keyword>
<protein>
    <recommendedName>
        <fullName evidence="10">Rrn7/TAF1B N-terminal cyclin domain-containing protein</fullName>
    </recommendedName>
</protein>
<comment type="caution">
    <text evidence="11">The sequence shown here is derived from an EMBL/GenBank/DDBJ whole genome shotgun (WGS) entry which is preliminary data.</text>
</comment>
<evidence type="ECO:0000256" key="2">
    <source>
        <dbReference type="ARBA" id="ARBA00006899"/>
    </source>
</evidence>
<dbReference type="GO" id="GO:0008270">
    <property type="term" value="F:zinc ion binding"/>
    <property type="evidence" value="ECO:0007669"/>
    <property type="project" value="UniProtKB-KW"/>
</dbReference>
<dbReference type="PANTHER" id="PTHR31576">
    <property type="entry name" value="TATA BOX-BINDING PROTEIN-ASSOCIATED FACTOR RNA POLYMERASE I SUBUNIT B"/>
    <property type="match status" value="1"/>
</dbReference>
<proteinExistence type="inferred from homology"/>
<keyword evidence="4" id="KW-0863">Zinc-finger</keyword>
<dbReference type="Proteomes" id="UP001465755">
    <property type="component" value="Unassembled WGS sequence"/>
</dbReference>
<organism evidence="11 12">
    <name type="scientific">Symbiochloris irregularis</name>
    <dbReference type="NCBI Taxonomy" id="706552"/>
    <lineage>
        <taxon>Eukaryota</taxon>
        <taxon>Viridiplantae</taxon>
        <taxon>Chlorophyta</taxon>
        <taxon>core chlorophytes</taxon>
        <taxon>Trebouxiophyceae</taxon>
        <taxon>Trebouxiales</taxon>
        <taxon>Trebouxiaceae</taxon>
        <taxon>Symbiochloris</taxon>
    </lineage>
</organism>
<comment type="subcellular location">
    <subcellularLocation>
        <location evidence="1">Nucleus</location>
        <location evidence="1">Nucleolus</location>
    </subcellularLocation>
</comment>
<evidence type="ECO:0000313" key="11">
    <source>
        <dbReference type="EMBL" id="KAK9798522.1"/>
    </source>
</evidence>
<evidence type="ECO:0000256" key="4">
    <source>
        <dbReference type="ARBA" id="ARBA00022771"/>
    </source>
</evidence>
<dbReference type="EMBL" id="JALJOQ010000098">
    <property type="protein sequence ID" value="KAK9798522.1"/>
    <property type="molecule type" value="Genomic_DNA"/>
</dbReference>
<dbReference type="GO" id="GO:0001164">
    <property type="term" value="F:RNA polymerase I core promoter sequence-specific DNA binding"/>
    <property type="evidence" value="ECO:0007669"/>
    <property type="project" value="InterPro"/>
</dbReference>
<keyword evidence="9" id="KW-0539">Nucleus</keyword>
<evidence type="ECO:0000313" key="12">
    <source>
        <dbReference type="Proteomes" id="UP001465755"/>
    </source>
</evidence>
<name>A0AAW1NXL3_9CHLO</name>
<accession>A0AAW1NXL3</accession>
<evidence type="ECO:0000256" key="1">
    <source>
        <dbReference type="ARBA" id="ARBA00004604"/>
    </source>
</evidence>
<keyword evidence="6" id="KW-0805">Transcription regulation</keyword>
<sequence>MATVGSLCEICYVGHYEVDQGLLICDQCGTQSQAYQEEEHEVEGAGALGRGVRRVREPKQPKVSLYDKKQPRDAAKLVRVFCACLQRQLQRQLAFLQQNQGVAQQVEQVAEQIWLANLEACGCFQESFLKTLGEAQPGRRATNEESAEEHSFAYTQQALWKVLPPVTTLLTCFLACWVLREAILPSHIVAWALSGHLPYMDLASELAHVEDHNGMDLRLLHPSGLPHPSRLVQDATKLADRIQLALPPANAAGFISCFCSELSLPKADSWRASVAAATAEEAEQPPAGEQQAAAAAALPQQMVAAELGSTRILPGSN</sequence>